<name>A0A291HQ15_9GAMM</name>
<dbReference type="NCBIfam" id="NF047509">
    <property type="entry name" value="Rv3131_FMN_oxido"/>
    <property type="match status" value="1"/>
</dbReference>
<dbReference type="SUPFAM" id="SSF55469">
    <property type="entry name" value="FMN-dependent nitroreductase-like"/>
    <property type="match status" value="2"/>
</dbReference>
<dbReference type="KEGG" id="zdf:AN401_10435"/>
<dbReference type="InterPro" id="IPR000415">
    <property type="entry name" value="Nitroreductase-like"/>
</dbReference>
<proteinExistence type="predicted"/>
<reference evidence="2" key="1">
    <citation type="submission" date="2015-09" db="EMBL/GenBank/DDBJ databases">
        <authorList>
            <person name="Shao Z."/>
            <person name="Wang L."/>
        </authorList>
    </citation>
    <scope>NUCLEOTIDE SEQUENCE [LARGE SCALE GENOMIC DNA]</scope>
    <source>
        <strain evidence="2">F13-1</strain>
    </source>
</reference>
<dbReference type="PANTHER" id="PTHR23026:SF123">
    <property type="entry name" value="NAD(P)H NITROREDUCTASE RV3131-RELATED"/>
    <property type="match status" value="1"/>
</dbReference>
<dbReference type="Proteomes" id="UP000217763">
    <property type="component" value="Chromosome"/>
</dbReference>
<sequence>MPSVHLSNALAQDLLGQAILAPSSHNTQPWRFRLSASAIDLLADRRRALPVNDPDDRELTISCGCALMNLRIAAARRELGTHTTLLPEAADPRWLARVALVPGADVPADQAVLAEAIPRRHSCRHPFEPRAIPETDIPRLVAAAAAEGAWLRPLTEAGARAQLVSLIAEGDTAQWADARWRRELAAWMHPRRLGDGLSVPTLAVPLTRLLVRAFNLGEGVAARNGTLAESAPLLAVLGTDEDNPRHWLLAGQALQRMLLVACRQGLQAAYLNQPIQVARLRPCLRPLTGGGHAQLLLCLGYPHTPPAASPRRPLIEVMEKPA</sequence>
<dbReference type="InterPro" id="IPR050627">
    <property type="entry name" value="Nitroreductase/BluB"/>
</dbReference>
<keyword evidence="2" id="KW-1185">Reference proteome</keyword>
<dbReference type="RefSeq" id="WP_096779317.1">
    <property type="nucleotide sequence ID" value="NZ_CP012621.1"/>
</dbReference>
<protein>
    <submittedName>
        <fullName evidence="1">Uncharacterized protein</fullName>
    </submittedName>
</protein>
<dbReference type="AlphaFoldDB" id="A0A291HQ15"/>
<accession>A0A291HQ15</accession>
<dbReference type="Gene3D" id="3.40.109.10">
    <property type="entry name" value="NADH Oxidase"/>
    <property type="match status" value="2"/>
</dbReference>
<organism evidence="1 2">
    <name type="scientific">Zobellella denitrificans</name>
    <dbReference type="NCBI Taxonomy" id="347534"/>
    <lineage>
        <taxon>Bacteria</taxon>
        <taxon>Pseudomonadati</taxon>
        <taxon>Pseudomonadota</taxon>
        <taxon>Gammaproteobacteria</taxon>
        <taxon>Aeromonadales</taxon>
        <taxon>Aeromonadaceae</taxon>
        <taxon>Zobellella</taxon>
    </lineage>
</organism>
<dbReference type="PANTHER" id="PTHR23026">
    <property type="entry name" value="NADPH NITROREDUCTASE"/>
    <property type="match status" value="1"/>
</dbReference>
<dbReference type="EMBL" id="CP012621">
    <property type="protein sequence ID" value="ATG74222.1"/>
    <property type="molecule type" value="Genomic_DNA"/>
</dbReference>
<dbReference type="GO" id="GO:0016491">
    <property type="term" value="F:oxidoreductase activity"/>
    <property type="evidence" value="ECO:0007669"/>
    <property type="project" value="InterPro"/>
</dbReference>
<evidence type="ECO:0000313" key="2">
    <source>
        <dbReference type="Proteomes" id="UP000217763"/>
    </source>
</evidence>
<gene>
    <name evidence="1" type="ORF">AN401_10435</name>
</gene>
<evidence type="ECO:0000313" key="1">
    <source>
        <dbReference type="EMBL" id="ATG74222.1"/>
    </source>
</evidence>